<dbReference type="AlphaFoldDB" id="A0A344UST4"/>
<sequence>MPEREDILNPSSRLLLSDALRPPTGYDLDIGVGTTYSLNLDALLLIPFILSSSPAGDDADAHPTRMLASLRRYADRLTVFAQAGNIHAPSTYRAFHTFLEDAVVQVTAPCEGRIFHPKIWALRFIAPGCEPRHRLVCSSRNITTETMWDAILSCDESVSDPDGQGPGVLDAAPLVDFLRALLTFPGSGALASGHRRQVGSLIASLSAIGGFEVPEPFKGGRLVPLGLPGADLDAQWPIPKGERSWGVVSPFLDPGTLRRLPRSGDTHILISRPDTLDRLAGEIDGLHRRPELKVMSSWTQPVSEENSAVESREGLHAKVLAWWESYRGHVLLGSANCTSAAFGGNIEFGVELWAGLRKRHGWISGVLGEASGLADVLEDYRPATSDAEDEEAEQRALDREIELAMARVALACPRLRVSAVAGAPEPAFRMVLDVPSATLSGLNRPGWTSTVRPLSVPETWAVQVPTNAEAAWTLTEHTRVTPWLVVEVDAVSGDATSHLTRVIKADLDLDSDLSADREEFVMRELLSDPGRILAYLVMLIAGGEAVLPEAGEPLISAHAGEASVAASAAPMPEMLEALVHLAYSDRAQLARVGRDIDVLLAETPEAPELQELRDVWGAFAPLAMSEDHEGEDRHGRF</sequence>
<evidence type="ECO:0008006" key="3">
    <source>
        <dbReference type="Google" id="ProtNLM"/>
    </source>
</evidence>
<dbReference type="EMBL" id="CP025198">
    <property type="protein sequence ID" value="AXE38332.1"/>
    <property type="molecule type" value="Genomic_DNA"/>
</dbReference>
<dbReference type="CDD" id="cd09176">
    <property type="entry name" value="PLDc_unchar6"/>
    <property type="match status" value="1"/>
</dbReference>
<keyword evidence="2" id="KW-1185">Reference proteome</keyword>
<dbReference type="RefSeq" id="WP_147243156.1">
    <property type="nucleotide sequence ID" value="NZ_CP025198.1"/>
</dbReference>
<proteinExistence type="predicted"/>
<protein>
    <recommendedName>
        <fullName evidence="3">Phospholipase D-like domain-containing protein</fullName>
    </recommendedName>
</protein>
<gene>
    <name evidence="1" type="ORF">JS278_01152</name>
</gene>
<organism evidence="1 2">
    <name type="scientific">Acidipropionibacterium virtanenii</name>
    <dbReference type="NCBI Taxonomy" id="2057246"/>
    <lineage>
        <taxon>Bacteria</taxon>
        <taxon>Bacillati</taxon>
        <taxon>Actinomycetota</taxon>
        <taxon>Actinomycetes</taxon>
        <taxon>Propionibacteriales</taxon>
        <taxon>Propionibacteriaceae</taxon>
        <taxon>Acidipropionibacterium</taxon>
    </lineage>
</organism>
<evidence type="ECO:0000313" key="1">
    <source>
        <dbReference type="EMBL" id="AXE38332.1"/>
    </source>
</evidence>
<dbReference type="Proteomes" id="UP000251995">
    <property type="component" value="Chromosome"/>
</dbReference>
<evidence type="ECO:0000313" key="2">
    <source>
        <dbReference type="Proteomes" id="UP000251995"/>
    </source>
</evidence>
<name>A0A344UST4_9ACTN</name>
<dbReference type="KEGG" id="acij:JS278_01152"/>
<dbReference type="Gene3D" id="3.30.870.10">
    <property type="entry name" value="Endonuclease Chain A"/>
    <property type="match status" value="1"/>
</dbReference>
<reference evidence="1 2" key="1">
    <citation type="submission" date="2017-12" db="EMBL/GenBank/DDBJ databases">
        <title>The whole genome sequence of the Acidipropionibacterium virtanenii sp. nov. type strain JS278.</title>
        <authorList>
            <person name="Laine P."/>
            <person name="Deptula P."/>
            <person name="Varmanen P."/>
            <person name="Auvinen P."/>
        </authorList>
    </citation>
    <scope>NUCLEOTIDE SEQUENCE [LARGE SCALE GENOMIC DNA]</scope>
    <source>
        <strain evidence="1 2">JS278</strain>
    </source>
</reference>
<accession>A0A344UST4</accession>
<dbReference type="OrthoDB" id="369674at2"/>
<dbReference type="InterPro" id="IPR059166">
    <property type="entry name" value="PLD-like_cat"/>
</dbReference>